<feature type="region of interest" description="Disordered" evidence="1">
    <location>
        <begin position="264"/>
        <end position="287"/>
    </location>
</feature>
<protein>
    <recommendedName>
        <fullName evidence="4">Phosphoglycerate mutase</fullName>
    </recommendedName>
</protein>
<sequence>MTKSVCQSRFTVEEGYFVDYAEAARACSRSKLKTLPNMGLLEREYPESTDDSDAGPGWARFARHVQYLNDKAEAGSTYKLLLVVRHGRGVHNVVMDEVGSAEWKRHWSKFDGDGTRTWFDAELAPLGMDEAKALGQFFTNGIKDKGFPVPDAIYTSPLARCLATAKLVFERVFEDQGRPFKPKVKEFLRERLTDHTCDRRRSSEWIRSTYPEYELETGLAEQDSLWHSDRYESDAEQIARTQQLFEDIFDSEAGTVIALSERGRTGRLPRAQSEAKLLKQKEKRERK</sequence>
<dbReference type="GO" id="GO:0016791">
    <property type="term" value="F:phosphatase activity"/>
    <property type="evidence" value="ECO:0007669"/>
    <property type="project" value="TreeGrafter"/>
</dbReference>
<evidence type="ECO:0008006" key="4">
    <source>
        <dbReference type="Google" id="ProtNLM"/>
    </source>
</evidence>
<dbReference type="PANTHER" id="PTHR48100:SF1">
    <property type="entry name" value="HISTIDINE PHOSPHATASE FAMILY PROTEIN-RELATED"/>
    <property type="match status" value="1"/>
</dbReference>
<dbReference type="InterPro" id="IPR029033">
    <property type="entry name" value="His_PPase_superfam"/>
</dbReference>
<dbReference type="PANTHER" id="PTHR48100">
    <property type="entry name" value="BROAD-SPECIFICITY PHOSPHATASE YOR283W-RELATED"/>
    <property type="match status" value="1"/>
</dbReference>
<name>A0AAW0S0I6_9HYPO</name>
<accession>A0AAW0S0I6</accession>
<comment type="caution">
    <text evidence="2">The sequence shown here is derived from an EMBL/GenBank/DDBJ whole genome shotgun (WGS) entry which is preliminary data.</text>
</comment>
<dbReference type="Gene3D" id="3.40.50.1240">
    <property type="entry name" value="Phosphoglycerate mutase-like"/>
    <property type="match status" value="1"/>
</dbReference>
<dbReference type="EMBL" id="JAAHCF010000134">
    <property type="protein sequence ID" value="KAK8147634.1"/>
    <property type="molecule type" value="Genomic_DNA"/>
</dbReference>
<dbReference type="Proteomes" id="UP001397290">
    <property type="component" value="Unassembled WGS sequence"/>
</dbReference>
<evidence type="ECO:0000256" key="1">
    <source>
        <dbReference type="SAM" id="MobiDB-lite"/>
    </source>
</evidence>
<organism evidence="2 3">
    <name type="scientific">Beauveria asiatica</name>
    <dbReference type="NCBI Taxonomy" id="1069075"/>
    <lineage>
        <taxon>Eukaryota</taxon>
        <taxon>Fungi</taxon>
        <taxon>Dikarya</taxon>
        <taxon>Ascomycota</taxon>
        <taxon>Pezizomycotina</taxon>
        <taxon>Sordariomycetes</taxon>
        <taxon>Hypocreomycetidae</taxon>
        <taxon>Hypocreales</taxon>
        <taxon>Cordycipitaceae</taxon>
        <taxon>Beauveria</taxon>
    </lineage>
</organism>
<dbReference type="CDD" id="cd07067">
    <property type="entry name" value="HP_PGM_like"/>
    <property type="match status" value="1"/>
</dbReference>
<reference evidence="2 3" key="1">
    <citation type="submission" date="2020-02" db="EMBL/GenBank/DDBJ databases">
        <title>Comparative genomics of the hypocrealean fungal genus Beauvera.</title>
        <authorList>
            <person name="Showalter D.N."/>
            <person name="Bushley K.E."/>
            <person name="Rehner S.A."/>
        </authorList>
    </citation>
    <scope>NUCLEOTIDE SEQUENCE [LARGE SCALE GENOMIC DNA]</scope>
    <source>
        <strain evidence="2 3">ARSEF4384</strain>
    </source>
</reference>
<dbReference type="GO" id="GO:0005737">
    <property type="term" value="C:cytoplasm"/>
    <property type="evidence" value="ECO:0007669"/>
    <property type="project" value="TreeGrafter"/>
</dbReference>
<proteinExistence type="predicted"/>
<gene>
    <name evidence="2" type="ORF">G3M48_001247</name>
</gene>
<keyword evidence="3" id="KW-1185">Reference proteome</keyword>
<dbReference type="InterPro" id="IPR013078">
    <property type="entry name" value="His_Pase_superF_clade-1"/>
</dbReference>
<dbReference type="AlphaFoldDB" id="A0AAW0S0I6"/>
<dbReference type="SUPFAM" id="SSF53254">
    <property type="entry name" value="Phosphoglycerate mutase-like"/>
    <property type="match status" value="1"/>
</dbReference>
<evidence type="ECO:0000313" key="2">
    <source>
        <dbReference type="EMBL" id="KAK8147634.1"/>
    </source>
</evidence>
<dbReference type="InterPro" id="IPR050275">
    <property type="entry name" value="PGM_Phosphatase"/>
</dbReference>
<evidence type="ECO:0000313" key="3">
    <source>
        <dbReference type="Proteomes" id="UP001397290"/>
    </source>
</evidence>
<feature type="compositionally biased region" description="Basic and acidic residues" evidence="1">
    <location>
        <begin position="276"/>
        <end position="287"/>
    </location>
</feature>
<dbReference type="Pfam" id="PF00300">
    <property type="entry name" value="His_Phos_1"/>
    <property type="match status" value="1"/>
</dbReference>